<dbReference type="PATRIC" id="fig|1310613.3.peg.3847"/>
<sequence length="153" mass="18372">MDFSIHTDHTVTLELLKTYLRMFIKKLHAPNDKVPPIVGFVWKLEYSVLKSYHYHFLFFMDANTFTEDKNFAYKLGELWQKITLKKGIYQSFNHEEQVRKNLAIGILTHDDQEKIDSLNKMIYHITKTEQFILERSQINQRTFGYSTRKYATR</sequence>
<dbReference type="EMBL" id="JEWH01000090">
    <property type="protein sequence ID" value="EXB03500.1"/>
    <property type="molecule type" value="Genomic_DNA"/>
</dbReference>
<evidence type="ECO:0000259" key="1">
    <source>
        <dbReference type="Pfam" id="PF11726"/>
    </source>
</evidence>
<name>A0A009HKC0_ACIB9</name>
<reference evidence="2 3" key="1">
    <citation type="submission" date="2014-02" db="EMBL/GenBank/DDBJ databases">
        <title>Comparative genomics and transcriptomics to identify genetic mechanisms underlying the emergence of carbapenem resistant Acinetobacter baumannii (CRAb).</title>
        <authorList>
            <person name="Harris A.D."/>
            <person name="Johnson K.J."/>
            <person name="George J."/>
            <person name="Shefchek K."/>
            <person name="Daugherty S.C."/>
            <person name="Parankush S."/>
            <person name="Sadzewicz L."/>
            <person name="Tallon L."/>
            <person name="Sengamalay N."/>
            <person name="Hazen T.H."/>
            <person name="Rasko D.A."/>
        </authorList>
    </citation>
    <scope>NUCLEOTIDE SEQUENCE [LARGE SCALE GENOMIC DNA]</scope>
    <source>
        <strain evidence="2 3">1295743</strain>
    </source>
</reference>
<dbReference type="AlphaFoldDB" id="A0A009HKC0"/>
<accession>A0A009HKC0</accession>
<proteinExistence type="predicted"/>
<evidence type="ECO:0000313" key="3">
    <source>
        <dbReference type="Proteomes" id="UP000020595"/>
    </source>
</evidence>
<protein>
    <recommendedName>
        <fullName evidence="1">YagK/YfjJ C-terminal domain-containing protein</fullName>
    </recommendedName>
</protein>
<dbReference type="InterPro" id="IPR057271">
    <property type="entry name" value="YagK_YfjJ_C"/>
</dbReference>
<comment type="caution">
    <text evidence="2">The sequence shown here is derived from an EMBL/GenBank/DDBJ whole genome shotgun (WGS) entry which is preliminary data.</text>
</comment>
<organism evidence="2 3">
    <name type="scientific">Acinetobacter baumannii (strain 1295743)</name>
    <dbReference type="NCBI Taxonomy" id="1310613"/>
    <lineage>
        <taxon>Bacteria</taxon>
        <taxon>Pseudomonadati</taxon>
        <taxon>Pseudomonadota</taxon>
        <taxon>Gammaproteobacteria</taxon>
        <taxon>Moraxellales</taxon>
        <taxon>Moraxellaceae</taxon>
        <taxon>Acinetobacter</taxon>
        <taxon>Acinetobacter calcoaceticus/baumannii complex</taxon>
    </lineage>
</organism>
<evidence type="ECO:0000313" key="2">
    <source>
        <dbReference type="EMBL" id="EXB03500.1"/>
    </source>
</evidence>
<feature type="domain" description="YagK/YfjJ C-terminal" evidence="1">
    <location>
        <begin position="37"/>
        <end position="146"/>
    </location>
</feature>
<dbReference type="Proteomes" id="UP000020595">
    <property type="component" value="Unassembled WGS sequence"/>
</dbReference>
<gene>
    <name evidence="2" type="ORF">J512_4025</name>
</gene>
<dbReference type="Pfam" id="PF11726">
    <property type="entry name" value="YagK_YfjJ_C"/>
    <property type="match status" value="1"/>
</dbReference>